<dbReference type="PANTHER" id="PTHR47835:SF3">
    <property type="entry name" value="HELICASE FOR MEIOSIS 1"/>
    <property type="match status" value="1"/>
</dbReference>
<dbReference type="SUPFAM" id="SSF52540">
    <property type="entry name" value="P-loop containing nucleoside triphosphate hydrolases"/>
    <property type="match status" value="1"/>
</dbReference>
<keyword evidence="1" id="KW-0547">Nucleotide-binding</keyword>
<dbReference type="Proteomes" id="UP001151516">
    <property type="component" value="Unassembled WGS sequence"/>
</dbReference>
<dbReference type="OrthoDB" id="5575at2759"/>
<dbReference type="AlphaFoldDB" id="A0A9W8L1X1"/>
<dbReference type="GO" id="GO:0016787">
    <property type="term" value="F:hydrolase activity"/>
    <property type="evidence" value="ECO:0007669"/>
    <property type="project" value="UniProtKB-KW"/>
</dbReference>
<name>A0A9W8L1X1_9FUNG</name>
<dbReference type="PANTHER" id="PTHR47835">
    <property type="entry name" value="HFM1, ATP DEPENDENT DNA HELICASE HOMOLOG"/>
    <property type="match status" value="1"/>
</dbReference>
<dbReference type="EMBL" id="JANBTX010000425">
    <property type="protein sequence ID" value="KAJ2682386.1"/>
    <property type="molecule type" value="Genomic_DNA"/>
</dbReference>
<keyword evidence="1" id="KW-0347">Helicase</keyword>
<reference evidence="1" key="1">
    <citation type="submission" date="2022-07" db="EMBL/GenBank/DDBJ databases">
        <title>Phylogenomic reconstructions and comparative analyses of Kickxellomycotina fungi.</title>
        <authorList>
            <person name="Reynolds N.K."/>
            <person name="Stajich J.E."/>
            <person name="Barry K."/>
            <person name="Grigoriev I.V."/>
            <person name="Crous P."/>
            <person name="Smith M.E."/>
        </authorList>
    </citation>
    <scope>NUCLEOTIDE SEQUENCE</scope>
    <source>
        <strain evidence="1">CBS 109367</strain>
    </source>
</reference>
<dbReference type="InterPro" id="IPR052247">
    <property type="entry name" value="Meiotic_Crossover_Helicase"/>
</dbReference>
<dbReference type="InterPro" id="IPR027417">
    <property type="entry name" value="P-loop_NTPase"/>
</dbReference>
<keyword evidence="1" id="KW-0067">ATP-binding</keyword>
<proteinExistence type="predicted"/>
<gene>
    <name evidence="1" type="primary">HFM1</name>
    <name evidence="1" type="ORF">IWW39_006024</name>
</gene>
<sequence length="103" mass="10889">MPTAVVATPTVTGTTSKYFAPKQPRAPPPVTAGMNRHTSTVNAQLVPISALPSEFTAAYSFSHLNRLQSACFADLFFSDVNLVISAPTASGKTMLMEIAMCPV</sequence>
<keyword evidence="1" id="KW-0378">Hydrolase</keyword>
<dbReference type="Gene3D" id="3.40.50.300">
    <property type="entry name" value="P-loop containing nucleotide triphosphate hydrolases"/>
    <property type="match status" value="1"/>
</dbReference>
<evidence type="ECO:0000313" key="2">
    <source>
        <dbReference type="Proteomes" id="UP001151516"/>
    </source>
</evidence>
<accession>A0A9W8L1X1</accession>
<keyword evidence="2" id="KW-1185">Reference proteome</keyword>
<comment type="caution">
    <text evidence="1">The sequence shown here is derived from an EMBL/GenBank/DDBJ whole genome shotgun (WGS) entry which is preliminary data.</text>
</comment>
<dbReference type="EC" id="3.6.4.12" evidence="1"/>
<organism evidence="1 2">
    <name type="scientific">Coemansia spiralis</name>
    <dbReference type="NCBI Taxonomy" id="417178"/>
    <lineage>
        <taxon>Eukaryota</taxon>
        <taxon>Fungi</taxon>
        <taxon>Fungi incertae sedis</taxon>
        <taxon>Zoopagomycota</taxon>
        <taxon>Kickxellomycotina</taxon>
        <taxon>Kickxellomycetes</taxon>
        <taxon>Kickxellales</taxon>
        <taxon>Kickxellaceae</taxon>
        <taxon>Coemansia</taxon>
    </lineage>
</organism>
<evidence type="ECO:0000313" key="1">
    <source>
        <dbReference type="EMBL" id="KAJ2682386.1"/>
    </source>
</evidence>
<protein>
    <submittedName>
        <fullName evidence="1">ATP-dependent DNA helicase MER3</fullName>
        <ecNumber evidence="1">3.6.4.12</ecNumber>
    </submittedName>
</protein>
<dbReference type="GO" id="GO:0043138">
    <property type="term" value="F:3'-5' DNA helicase activity"/>
    <property type="evidence" value="ECO:0007669"/>
    <property type="project" value="UniProtKB-EC"/>
</dbReference>